<dbReference type="CDD" id="cd00377">
    <property type="entry name" value="ICL_PEPM"/>
    <property type="match status" value="1"/>
</dbReference>
<dbReference type="SUPFAM" id="SSF52374">
    <property type="entry name" value="Nucleotidylyl transferase"/>
    <property type="match status" value="1"/>
</dbReference>
<evidence type="ECO:0000256" key="3">
    <source>
        <dbReference type="ARBA" id="ARBA00023235"/>
    </source>
</evidence>
<sequence>MKKVYVGMGTDLVHHGHINIIEKARELGEVTIGLLSDEAVSKFARVPFLSFDERKQILENIKGVHEVIAQEELDYETNLRALKPDYVVHGDDWKTGPQRHIREKVLKVIGEWGGELVEPAYTSGISSTGLRQAMKEIGNTPDIRRRMLRRMLDNNHLVKVMETHNGISGLIVEDTKVELDGEVREFDAMWLSSLTDSTAKGKPDTEYVDRTSRFATINDILDVTTKPMILDGDTGGVAEHFAMLVRNIERLGLSAVVIEDKVGLKRNSLFGTEVEQTLDTIEGFCEKIQAGKKAQVTDEFMIFSRLESLIADKGMEDALTRAKAYIEAGTDGIMIHSRHKDGKEIMEFMKEYQKFDVKVPVISVPSSYNQFTEDELKAAGFSIVIYANHLLRTAFPAMKRTAESILTHKRSKEVDGECMSIKEILTILPN</sequence>
<dbReference type="SUPFAM" id="SSF51621">
    <property type="entry name" value="Phosphoenolpyruvate/pyruvate domain"/>
    <property type="match status" value="1"/>
</dbReference>
<dbReference type="NCBIfam" id="TIGR02320">
    <property type="entry name" value="PEP_mutase"/>
    <property type="match status" value="1"/>
</dbReference>
<dbReference type="GO" id="GO:0050188">
    <property type="term" value="F:phosphoenolpyruvate mutase activity"/>
    <property type="evidence" value="ECO:0007669"/>
    <property type="project" value="UniProtKB-EC"/>
</dbReference>
<dbReference type="PANTHER" id="PTHR43793:SF1">
    <property type="entry name" value="FAD SYNTHASE"/>
    <property type="match status" value="1"/>
</dbReference>
<dbReference type="Proteomes" id="UP001062165">
    <property type="component" value="Chromosome"/>
</dbReference>
<protein>
    <recommendedName>
        <fullName evidence="4">phosphoenolpyruvate mutase</fullName>
        <ecNumber evidence="4">5.4.2.9</ecNumber>
    </recommendedName>
</protein>
<dbReference type="EMBL" id="CP106735">
    <property type="protein sequence ID" value="UXX78709.1"/>
    <property type="molecule type" value="Genomic_DNA"/>
</dbReference>
<evidence type="ECO:0000256" key="4">
    <source>
        <dbReference type="ARBA" id="ARBA00024063"/>
    </source>
</evidence>
<dbReference type="NCBIfam" id="TIGR00125">
    <property type="entry name" value="cyt_tran_rel"/>
    <property type="match status" value="1"/>
</dbReference>
<evidence type="ECO:0000256" key="2">
    <source>
        <dbReference type="ARBA" id="ARBA00022695"/>
    </source>
</evidence>
<reference evidence="6" key="1">
    <citation type="submission" date="2022-10" db="EMBL/GenBank/DDBJ databases">
        <title>Comparative genomics and taxonomic characterization of three novel marine species of genus Reichenbachiella exhibiting antioxidant and polysaccharide degradation activities.</title>
        <authorList>
            <person name="Muhammad N."/>
            <person name="Lee Y.-J."/>
            <person name="Ko J."/>
            <person name="Kim S.-G."/>
        </authorList>
    </citation>
    <scope>NUCLEOTIDE SEQUENCE</scope>
    <source>
        <strain evidence="6">Wsw4-B4</strain>
    </source>
</reference>
<dbReference type="Gene3D" id="3.20.20.60">
    <property type="entry name" value="Phosphoenolpyruvate-binding domains"/>
    <property type="match status" value="1"/>
</dbReference>
<dbReference type="Gene3D" id="3.40.50.620">
    <property type="entry name" value="HUPs"/>
    <property type="match status" value="1"/>
</dbReference>
<evidence type="ECO:0000313" key="6">
    <source>
        <dbReference type="EMBL" id="UXX78709.1"/>
    </source>
</evidence>
<dbReference type="InterPro" id="IPR039556">
    <property type="entry name" value="ICL/PEPM"/>
</dbReference>
<keyword evidence="7" id="KW-1185">Reference proteome</keyword>
<evidence type="ECO:0000256" key="1">
    <source>
        <dbReference type="ARBA" id="ARBA00022679"/>
    </source>
</evidence>
<dbReference type="InterPro" id="IPR004821">
    <property type="entry name" value="Cyt_trans-like"/>
</dbReference>
<dbReference type="EC" id="5.4.2.9" evidence="4"/>
<accession>A0ABY6CZ68</accession>
<dbReference type="Pfam" id="PF13714">
    <property type="entry name" value="PEP_mutase"/>
    <property type="match status" value="1"/>
</dbReference>
<dbReference type="PANTHER" id="PTHR43793">
    <property type="entry name" value="FAD SYNTHASE"/>
    <property type="match status" value="1"/>
</dbReference>
<organism evidence="6 7">
    <name type="scientific">Reichenbachiella carrageenanivorans</name>
    <dbReference type="NCBI Taxonomy" id="2979869"/>
    <lineage>
        <taxon>Bacteria</taxon>
        <taxon>Pseudomonadati</taxon>
        <taxon>Bacteroidota</taxon>
        <taxon>Cytophagia</taxon>
        <taxon>Cytophagales</taxon>
        <taxon>Reichenbachiellaceae</taxon>
        <taxon>Reichenbachiella</taxon>
    </lineage>
</organism>
<dbReference type="InterPro" id="IPR012698">
    <property type="entry name" value="PEnolPyrv_PMutase_core"/>
</dbReference>
<keyword evidence="3 6" id="KW-0413">Isomerase</keyword>
<gene>
    <name evidence="6" type="primary">aepX</name>
    <name evidence="6" type="ORF">N7E81_15220</name>
</gene>
<dbReference type="InterPro" id="IPR040442">
    <property type="entry name" value="Pyrv_kinase-like_dom_sf"/>
</dbReference>
<keyword evidence="2" id="KW-0548">Nucleotidyltransferase</keyword>
<dbReference type="Pfam" id="PF01467">
    <property type="entry name" value="CTP_transf_like"/>
    <property type="match status" value="1"/>
</dbReference>
<keyword evidence="1" id="KW-0808">Transferase</keyword>
<name>A0ABY6CZ68_9BACT</name>
<dbReference type="RefSeq" id="WP_263050454.1">
    <property type="nucleotide sequence ID" value="NZ_CP106735.1"/>
</dbReference>
<dbReference type="InterPro" id="IPR050385">
    <property type="entry name" value="Archaeal_FAD_synthase"/>
</dbReference>
<feature type="domain" description="Cytidyltransferase-like" evidence="5">
    <location>
        <begin position="11"/>
        <end position="132"/>
    </location>
</feature>
<proteinExistence type="predicted"/>
<dbReference type="InterPro" id="IPR014729">
    <property type="entry name" value="Rossmann-like_a/b/a_fold"/>
</dbReference>
<evidence type="ECO:0000313" key="7">
    <source>
        <dbReference type="Proteomes" id="UP001062165"/>
    </source>
</evidence>
<evidence type="ECO:0000259" key="5">
    <source>
        <dbReference type="Pfam" id="PF01467"/>
    </source>
</evidence>
<dbReference type="InterPro" id="IPR015813">
    <property type="entry name" value="Pyrv/PenolPyrv_kinase-like_dom"/>
</dbReference>